<keyword evidence="4" id="KW-1185">Reference proteome</keyword>
<dbReference type="InterPro" id="IPR036305">
    <property type="entry name" value="RGS_sf"/>
</dbReference>
<dbReference type="STRING" id="763407.A0A162ULV7"/>
<sequence>MPRSTAILPTSQFRQRRRSENSIDSQSDHEVISDAEVCSSSPQATATEMATAEQVSMQMPGMLRRQSTDRAFVRNFSYYFNNNVVGRSSLDSNGSSGSSNTSSTHNTSAISSSNTTTTITTTTTTTTPGTSHNSNSNSNSNNHNHHSSTNIKMPQAYRSNQDMTVEDIMQDGLKGMLQSKIPLGYYICHLMEEYSCENLFFYLAVEQYEHHQFETRDDQHIAAKRIYSTYIAPNSQLEINLESKIHKAIVLALLDSDSLLHVFEPAKHHVFELLNLSYHRFISSPLWDTMIAQCAPLTPSYDNKSRRLIAQEAAARMHQTLEQLYSPVSSVRPMVLIFCRTFLHCNHELTQSGNSGNTKHTGRVRSKSVEAKKSRRFDFFTRKAKS</sequence>
<dbReference type="Gene3D" id="1.10.167.10">
    <property type="entry name" value="Regulator of G-protein Signalling 4, domain 2"/>
    <property type="match status" value="1"/>
</dbReference>
<accession>A0A162ULV7</accession>
<dbReference type="PRINTS" id="PR01301">
    <property type="entry name" value="RGSPROTEIN"/>
</dbReference>
<feature type="compositionally biased region" description="Polar residues" evidence="1">
    <location>
        <begin position="350"/>
        <end position="359"/>
    </location>
</feature>
<dbReference type="SUPFAM" id="SSF48097">
    <property type="entry name" value="Regulator of G-protein signaling, RGS"/>
    <property type="match status" value="1"/>
</dbReference>
<dbReference type="PANTHER" id="PTHR10845">
    <property type="entry name" value="REGULATOR OF G PROTEIN SIGNALING"/>
    <property type="match status" value="1"/>
</dbReference>
<dbReference type="Proteomes" id="UP000077315">
    <property type="component" value="Unassembled WGS sequence"/>
</dbReference>
<dbReference type="Pfam" id="PF00615">
    <property type="entry name" value="RGS"/>
    <property type="match status" value="1"/>
</dbReference>
<protein>
    <recommendedName>
        <fullName evidence="2">RGS domain-containing protein</fullName>
    </recommendedName>
</protein>
<evidence type="ECO:0000256" key="1">
    <source>
        <dbReference type="SAM" id="MobiDB-lite"/>
    </source>
</evidence>
<dbReference type="VEuPathDB" id="FungiDB:PHYBLDRAFT_62826"/>
<feature type="domain" description="RGS" evidence="2">
    <location>
        <begin position="172"/>
        <end position="291"/>
    </location>
</feature>
<feature type="region of interest" description="Disordered" evidence="1">
    <location>
        <begin position="1"/>
        <end position="44"/>
    </location>
</feature>
<dbReference type="InterPro" id="IPR044926">
    <property type="entry name" value="RGS_subdomain_2"/>
</dbReference>
<feature type="region of interest" description="Disordered" evidence="1">
    <location>
        <begin position="90"/>
        <end position="150"/>
    </location>
</feature>
<dbReference type="SMART" id="SM00315">
    <property type="entry name" value="RGS"/>
    <property type="match status" value="1"/>
</dbReference>
<organism evidence="3 4">
    <name type="scientific">Phycomyces blakesleeanus (strain ATCC 8743b / DSM 1359 / FGSC 10004 / NBRC 33097 / NRRL 1555)</name>
    <dbReference type="NCBI Taxonomy" id="763407"/>
    <lineage>
        <taxon>Eukaryota</taxon>
        <taxon>Fungi</taxon>
        <taxon>Fungi incertae sedis</taxon>
        <taxon>Mucoromycota</taxon>
        <taxon>Mucoromycotina</taxon>
        <taxon>Mucoromycetes</taxon>
        <taxon>Mucorales</taxon>
        <taxon>Phycomycetaceae</taxon>
        <taxon>Phycomyces</taxon>
    </lineage>
</organism>
<dbReference type="EMBL" id="KV440975">
    <property type="protein sequence ID" value="OAD76982.1"/>
    <property type="molecule type" value="Genomic_DNA"/>
</dbReference>
<reference evidence="4" key="1">
    <citation type="submission" date="2015-06" db="EMBL/GenBank/DDBJ databases">
        <title>Expansion of signal transduction pathways in fungi by whole-genome duplication.</title>
        <authorList>
            <consortium name="DOE Joint Genome Institute"/>
            <person name="Corrochano L.M."/>
            <person name="Kuo A."/>
            <person name="Marcet-Houben M."/>
            <person name="Polaino S."/>
            <person name="Salamov A."/>
            <person name="Villalobos J.M."/>
            <person name="Alvarez M.I."/>
            <person name="Avalos J."/>
            <person name="Benito E.P."/>
            <person name="Benoit I."/>
            <person name="Burger G."/>
            <person name="Camino L.P."/>
            <person name="Canovas D."/>
            <person name="Cerda-Olmedo E."/>
            <person name="Cheng J.-F."/>
            <person name="Dominguez A."/>
            <person name="Elias M."/>
            <person name="Eslava A.P."/>
            <person name="Glaser F."/>
            <person name="Grimwood J."/>
            <person name="Gutierrez G."/>
            <person name="Heitman J."/>
            <person name="Henrissat B."/>
            <person name="Iturriaga E.A."/>
            <person name="Lang B.F."/>
            <person name="Lavin J.L."/>
            <person name="Lee S."/>
            <person name="Li W."/>
            <person name="Lindquist E."/>
            <person name="Lopez-Garcia S."/>
            <person name="Luque E.M."/>
            <person name="Marcos A.T."/>
            <person name="Martin J."/>
            <person name="McCluskey K."/>
            <person name="Medina H.R."/>
            <person name="Miralles-Duran A."/>
            <person name="Miyazaki A."/>
            <person name="Munoz-Torres E."/>
            <person name="Oguiza J.A."/>
            <person name="Ohm R."/>
            <person name="Olmedo M."/>
            <person name="Orejas M."/>
            <person name="Ortiz-Castellanos L."/>
            <person name="Pisabarro A.G."/>
            <person name="Rodriguez-Romero J."/>
            <person name="Ruiz-Herrera J."/>
            <person name="Ruiz-Vazquez R."/>
            <person name="Sanz C."/>
            <person name="Schackwitz W."/>
            <person name="Schmutz J."/>
            <person name="Shahriari M."/>
            <person name="Shelest E."/>
            <person name="Silva-Franco F."/>
            <person name="Soanes D."/>
            <person name="Syed K."/>
            <person name="Tagua V.G."/>
            <person name="Talbot N.J."/>
            <person name="Thon M."/>
            <person name="De vries R.P."/>
            <person name="Wiebenga A."/>
            <person name="Yadav J.S."/>
            <person name="Braun E.L."/>
            <person name="Baker S."/>
            <person name="Garre V."/>
            <person name="Horwitz B."/>
            <person name="Torres-Martinez S."/>
            <person name="Idnurm A."/>
            <person name="Herrera-Estrella A."/>
            <person name="Gabaldon T."/>
            <person name="Grigoriev I.V."/>
        </authorList>
    </citation>
    <scope>NUCLEOTIDE SEQUENCE [LARGE SCALE GENOMIC DNA]</scope>
    <source>
        <strain evidence="4">NRRL 1555(-)</strain>
    </source>
</reference>
<feature type="region of interest" description="Disordered" evidence="1">
    <location>
        <begin position="350"/>
        <end position="370"/>
    </location>
</feature>
<dbReference type="AlphaFoldDB" id="A0A162ULV7"/>
<evidence type="ECO:0000313" key="3">
    <source>
        <dbReference type="EMBL" id="OAD76982.1"/>
    </source>
</evidence>
<proteinExistence type="predicted"/>
<name>A0A162ULV7_PHYB8</name>
<feature type="compositionally biased region" description="Low complexity" evidence="1">
    <location>
        <begin position="92"/>
        <end position="150"/>
    </location>
</feature>
<evidence type="ECO:0000313" key="4">
    <source>
        <dbReference type="Proteomes" id="UP000077315"/>
    </source>
</evidence>
<dbReference type="InParanoid" id="A0A162ULV7"/>
<dbReference type="GeneID" id="29001926"/>
<dbReference type="PANTHER" id="PTHR10845:SF192">
    <property type="entry name" value="DOUBLE HIT, ISOFORM B"/>
    <property type="match status" value="1"/>
</dbReference>
<dbReference type="OrthoDB" id="196547at2759"/>
<dbReference type="PROSITE" id="PS50132">
    <property type="entry name" value="RGS"/>
    <property type="match status" value="1"/>
</dbReference>
<evidence type="ECO:0000259" key="2">
    <source>
        <dbReference type="PROSITE" id="PS50132"/>
    </source>
</evidence>
<dbReference type="InterPro" id="IPR016137">
    <property type="entry name" value="RGS"/>
</dbReference>
<dbReference type="CDD" id="cd07440">
    <property type="entry name" value="RGS"/>
    <property type="match status" value="1"/>
</dbReference>
<gene>
    <name evidence="3" type="ORF">PHYBLDRAFT_62826</name>
</gene>
<dbReference type="RefSeq" id="XP_018295022.1">
    <property type="nucleotide sequence ID" value="XM_018441020.1"/>
</dbReference>
<feature type="compositionally biased region" description="Basic and acidic residues" evidence="1">
    <location>
        <begin position="18"/>
        <end position="32"/>
    </location>
</feature>